<keyword evidence="5" id="KW-0472">Membrane</keyword>
<dbReference type="InterPro" id="IPR034164">
    <property type="entry name" value="Pepsin-like_dom"/>
</dbReference>
<sequence length="583" mass="63729">MALNNLGNAQYVTNITLGGVPMSVLLDTGSSDLWVNFPGSPPQTTDLGKSLSLSYAIGSASGRISSTQLKFNQFTIDNQAFLQVNDASTFSTDIQAQGYSGLMGLGPNSGSQVLDKIGKNHNADSVLSRVFQQSKASSNYVTFLLDRKGSNQGYTGQFTISETLPQFSNITSMPKLNVEEVLKLLDSDQHWQALTDKDNGIIGPDGQVIKIKSIVPRAPSGQLVAVIDSGFTFSQVPRDVADAIYGRVQGAVYDSQKEWWTVPCGQMLQISFNFGGVNYPIDPLDAVDDNFNYRDAKGNRMCIGAFQPITTAFSLLGHYDMIMGMNFLRNVYTLMEFGNWVDGVSDQMEPYMQFLSLTTPDQGRRDFIQTRLGGTDTTGDAQYQLLPQNQMQKSPVSEEEKKKKYQEMVLSRWPYILVGCLVGVLLIIGLVVWKCCCRRKLQKKRKGKGESAFFGGSAPGSRGRPESYSQLQDSSMMHLPLKEPLPAHRSSSPHQDPHSPYQNHHNNGSFVGNPSNSSVFLGQEPLQNQQHLSAGGYPPSPMKSSSPHLPQSTGYGYGKGLAAADSPARYGSPGPPPYSPHSQ</sequence>
<feature type="transmembrane region" description="Helical" evidence="5">
    <location>
        <begin position="413"/>
        <end position="436"/>
    </location>
</feature>
<evidence type="ECO:0000313" key="8">
    <source>
        <dbReference type="Proteomes" id="UP001049176"/>
    </source>
</evidence>
<evidence type="ECO:0000256" key="5">
    <source>
        <dbReference type="SAM" id="Phobius"/>
    </source>
</evidence>
<reference evidence="7" key="1">
    <citation type="journal article" date="2021" name="Genome Biol. Evol.">
        <title>The assembled and annotated genome of the fairy-ring fungus Marasmius oreades.</title>
        <authorList>
            <person name="Hiltunen M."/>
            <person name="Ament-Velasquez S.L."/>
            <person name="Johannesson H."/>
        </authorList>
    </citation>
    <scope>NUCLEOTIDE SEQUENCE</scope>
    <source>
        <strain evidence="7">03SP1</strain>
    </source>
</reference>
<evidence type="ECO:0000256" key="1">
    <source>
        <dbReference type="ARBA" id="ARBA00007447"/>
    </source>
</evidence>
<dbReference type="InterPro" id="IPR021109">
    <property type="entry name" value="Peptidase_aspartic_dom_sf"/>
</dbReference>
<dbReference type="AlphaFoldDB" id="A0A9P7RSA4"/>
<dbReference type="PROSITE" id="PS00141">
    <property type="entry name" value="ASP_PROTEASE"/>
    <property type="match status" value="1"/>
</dbReference>
<dbReference type="Gene3D" id="2.40.70.10">
    <property type="entry name" value="Acid Proteases"/>
    <property type="match status" value="2"/>
</dbReference>
<evidence type="ECO:0000256" key="4">
    <source>
        <dbReference type="SAM" id="MobiDB-lite"/>
    </source>
</evidence>
<evidence type="ECO:0000256" key="2">
    <source>
        <dbReference type="ARBA" id="ARBA00022750"/>
    </source>
</evidence>
<dbReference type="GeneID" id="66081264"/>
<dbReference type="Pfam" id="PF00026">
    <property type="entry name" value="Asp"/>
    <property type="match status" value="1"/>
</dbReference>
<dbReference type="PROSITE" id="PS51767">
    <property type="entry name" value="PEPTIDASE_A1"/>
    <property type="match status" value="1"/>
</dbReference>
<feature type="compositionally biased region" description="Pro residues" evidence="4">
    <location>
        <begin position="573"/>
        <end position="583"/>
    </location>
</feature>
<comment type="caution">
    <text evidence="7">The sequence shown here is derived from an EMBL/GenBank/DDBJ whole genome shotgun (WGS) entry which is preliminary data.</text>
</comment>
<keyword evidence="5" id="KW-1133">Transmembrane helix</keyword>
<feature type="region of interest" description="Disordered" evidence="4">
    <location>
        <begin position="448"/>
        <end position="583"/>
    </location>
</feature>
<feature type="compositionally biased region" description="Polar residues" evidence="4">
    <location>
        <begin position="489"/>
        <end position="532"/>
    </location>
</feature>
<keyword evidence="3" id="KW-0645">Protease</keyword>
<protein>
    <recommendedName>
        <fullName evidence="6">Peptidase A1 domain-containing protein</fullName>
    </recommendedName>
</protein>
<dbReference type="EMBL" id="CM032188">
    <property type="protein sequence ID" value="KAG7088168.1"/>
    <property type="molecule type" value="Genomic_DNA"/>
</dbReference>
<dbReference type="PANTHER" id="PTHR47966">
    <property type="entry name" value="BETA-SITE APP-CLEAVING ENZYME, ISOFORM A-RELATED"/>
    <property type="match status" value="1"/>
</dbReference>
<keyword evidence="5" id="KW-0812">Transmembrane</keyword>
<feature type="domain" description="Peptidase A1" evidence="6">
    <location>
        <begin position="11"/>
        <end position="345"/>
    </location>
</feature>
<dbReference type="SUPFAM" id="SSF50630">
    <property type="entry name" value="Acid proteases"/>
    <property type="match status" value="1"/>
</dbReference>
<dbReference type="CDD" id="cd05471">
    <property type="entry name" value="pepsin_like"/>
    <property type="match status" value="1"/>
</dbReference>
<dbReference type="PRINTS" id="PR00792">
    <property type="entry name" value="PEPSIN"/>
</dbReference>
<dbReference type="GO" id="GO:0004190">
    <property type="term" value="F:aspartic-type endopeptidase activity"/>
    <property type="evidence" value="ECO:0007669"/>
    <property type="project" value="UniProtKB-KW"/>
</dbReference>
<feature type="compositionally biased region" description="Polar residues" evidence="4">
    <location>
        <begin position="542"/>
        <end position="554"/>
    </location>
</feature>
<gene>
    <name evidence="7" type="ORF">E1B28_012189</name>
</gene>
<dbReference type="InterPro" id="IPR001461">
    <property type="entry name" value="Aspartic_peptidase_A1"/>
</dbReference>
<dbReference type="GO" id="GO:0006508">
    <property type="term" value="P:proteolysis"/>
    <property type="evidence" value="ECO:0007669"/>
    <property type="project" value="UniProtKB-KW"/>
</dbReference>
<evidence type="ECO:0000259" key="6">
    <source>
        <dbReference type="PROSITE" id="PS51767"/>
    </source>
</evidence>
<keyword evidence="8" id="KW-1185">Reference proteome</keyword>
<dbReference type="OrthoDB" id="15189at2759"/>
<comment type="similarity">
    <text evidence="1 3">Belongs to the peptidase A1 family.</text>
</comment>
<keyword evidence="2 3" id="KW-0064">Aspartyl protease</keyword>
<proteinExistence type="inferred from homology"/>
<dbReference type="PANTHER" id="PTHR47966:SF51">
    <property type="entry name" value="BETA-SITE APP-CLEAVING ENZYME, ISOFORM A-RELATED"/>
    <property type="match status" value="1"/>
</dbReference>
<dbReference type="InterPro" id="IPR033121">
    <property type="entry name" value="PEPTIDASE_A1"/>
</dbReference>
<evidence type="ECO:0000313" key="7">
    <source>
        <dbReference type="EMBL" id="KAG7088168.1"/>
    </source>
</evidence>
<dbReference type="KEGG" id="more:E1B28_012189"/>
<keyword evidence="3" id="KW-0378">Hydrolase</keyword>
<name>A0A9P7RSA4_9AGAR</name>
<evidence type="ECO:0000256" key="3">
    <source>
        <dbReference type="RuleBase" id="RU000454"/>
    </source>
</evidence>
<organism evidence="7 8">
    <name type="scientific">Marasmius oreades</name>
    <name type="common">fairy-ring Marasmius</name>
    <dbReference type="NCBI Taxonomy" id="181124"/>
    <lineage>
        <taxon>Eukaryota</taxon>
        <taxon>Fungi</taxon>
        <taxon>Dikarya</taxon>
        <taxon>Basidiomycota</taxon>
        <taxon>Agaricomycotina</taxon>
        <taxon>Agaricomycetes</taxon>
        <taxon>Agaricomycetidae</taxon>
        <taxon>Agaricales</taxon>
        <taxon>Marasmiineae</taxon>
        <taxon>Marasmiaceae</taxon>
        <taxon>Marasmius</taxon>
    </lineage>
</organism>
<dbReference type="Proteomes" id="UP001049176">
    <property type="component" value="Chromosome 8"/>
</dbReference>
<dbReference type="RefSeq" id="XP_043004639.1">
    <property type="nucleotide sequence ID" value="XM_043157272.1"/>
</dbReference>
<dbReference type="InterPro" id="IPR001969">
    <property type="entry name" value="Aspartic_peptidase_AS"/>
</dbReference>
<accession>A0A9P7RSA4</accession>